<evidence type="ECO:0000256" key="3">
    <source>
        <dbReference type="SAM" id="Phobius"/>
    </source>
</evidence>
<dbReference type="PANTHER" id="PTHR43245:SF51">
    <property type="entry name" value="SHORT CHAIN DEHYDROGENASE_REDUCTASE FAMILY 42E, MEMBER 2"/>
    <property type="match status" value="1"/>
</dbReference>
<organism evidence="5 6">
    <name type="scientific">Grifola frondosa</name>
    <name type="common">Maitake</name>
    <name type="synonym">Polyporus frondosus</name>
    <dbReference type="NCBI Taxonomy" id="5627"/>
    <lineage>
        <taxon>Eukaryota</taxon>
        <taxon>Fungi</taxon>
        <taxon>Dikarya</taxon>
        <taxon>Basidiomycota</taxon>
        <taxon>Agaricomycotina</taxon>
        <taxon>Agaricomycetes</taxon>
        <taxon>Polyporales</taxon>
        <taxon>Grifolaceae</taxon>
        <taxon>Grifola</taxon>
    </lineage>
</organism>
<dbReference type="GO" id="GO:0006694">
    <property type="term" value="P:steroid biosynthetic process"/>
    <property type="evidence" value="ECO:0007669"/>
    <property type="project" value="InterPro"/>
</dbReference>
<evidence type="ECO:0000313" key="5">
    <source>
        <dbReference type="EMBL" id="OBZ78064.1"/>
    </source>
</evidence>
<dbReference type="PANTHER" id="PTHR43245">
    <property type="entry name" value="BIFUNCTIONAL POLYMYXIN RESISTANCE PROTEIN ARNA"/>
    <property type="match status" value="1"/>
</dbReference>
<evidence type="ECO:0000256" key="1">
    <source>
        <dbReference type="ARBA" id="ARBA00009219"/>
    </source>
</evidence>
<evidence type="ECO:0000259" key="4">
    <source>
        <dbReference type="Pfam" id="PF01073"/>
    </source>
</evidence>
<dbReference type="SUPFAM" id="SSF51735">
    <property type="entry name" value="NAD(P)-binding Rossmann-fold domains"/>
    <property type="match status" value="1"/>
</dbReference>
<dbReference type="EMBL" id="LUGG01000002">
    <property type="protein sequence ID" value="OBZ78064.1"/>
    <property type="molecule type" value="Genomic_DNA"/>
</dbReference>
<dbReference type="InterPro" id="IPR036291">
    <property type="entry name" value="NAD(P)-bd_dom_sf"/>
</dbReference>
<gene>
    <name evidence="5" type="ORF">A0H81_02523</name>
</gene>
<sequence length="510" mass="56380">MSVAVWLTLSAAIPLLVYLYVRANDAKLSQLPPQATALSPSRWTAEAIQRTAKELDQSPPALLSDELPPKTGRRYIVVGGAGFLGGWIVLHLLARGEDPRRIRVLDIRPPVRNDLLEGPARKVDFMLVDIGDAKAVDAAFQKEWPTSADAPLTVFHTAATIRFYERHPALQPYSDAVNLEGTKNIVEASRKLGASTLVYTSSGSISVRRSRFWLWPWQKEPEYFVQPINDDDALVPKRHELFFSNYAVSKSRAERVVRAADKTRSGEGVLRTGCIRPGNGIYGPGGDMLVGLYLLKKVNPTWIANILQSFIYVENCSLAHLCYEQRLIELEQGGTNPDIGGQAFCVADAGPAPTYGEVYKSLNVLTCGETVFPEFSPTFMLAVAHLIEFYYLVRYFFLRMFPPLSGDIVFLQPSMFALTQVHLIFDDSRARASAEKGGLNYNGHITTIQGVCKVVLENRRDGGSAQQRVIAGHVSSDHGVGPARAEKGVREVIEKIERGVDKLRTANLPN</sequence>
<comment type="caution">
    <text evidence="5">The sequence shown here is derived from an EMBL/GenBank/DDBJ whole genome shotgun (WGS) entry which is preliminary data.</text>
</comment>
<reference evidence="5 6" key="1">
    <citation type="submission" date="2016-03" db="EMBL/GenBank/DDBJ databases">
        <title>Whole genome sequencing of Grifola frondosa 9006-11.</title>
        <authorList>
            <person name="Min B."/>
            <person name="Park H."/>
            <person name="Kim J.-G."/>
            <person name="Cho H."/>
            <person name="Oh Y.-L."/>
            <person name="Kong W.-S."/>
            <person name="Choi I.-G."/>
        </authorList>
    </citation>
    <scope>NUCLEOTIDE SEQUENCE [LARGE SCALE GENOMIC DNA]</scope>
    <source>
        <strain evidence="5 6">9006-11</strain>
    </source>
</reference>
<dbReference type="STRING" id="5627.A0A1C7MT04"/>
<dbReference type="Pfam" id="PF01073">
    <property type="entry name" value="3Beta_HSD"/>
    <property type="match status" value="1"/>
</dbReference>
<dbReference type="OrthoDB" id="10058185at2759"/>
<dbReference type="InterPro" id="IPR050177">
    <property type="entry name" value="Lipid_A_modif_metabolic_enz"/>
</dbReference>
<dbReference type="OMA" id="PTWVNHI"/>
<keyword evidence="3" id="KW-0472">Membrane</keyword>
<proteinExistence type="inferred from homology"/>
<comment type="similarity">
    <text evidence="1">Belongs to the 3-beta-HSD family.</text>
</comment>
<feature type="transmembrane region" description="Helical" evidence="3">
    <location>
        <begin position="75"/>
        <end position="94"/>
    </location>
</feature>
<keyword evidence="6" id="KW-1185">Reference proteome</keyword>
<dbReference type="GO" id="GO:0016616">
    <property type="term" value="F:oxidoreductase activity, acting on the CH-OH group of donors, NAD or NADP as acceptor"/>
    <property type="evidence" value="ECO:0007669"/>
    <property type="project" value="InterPro"/>
</dbReference>
<dbReference type="InterPro" id="IPR002225">
    <property type="entry name" value="3Beta_OHSteriod_DH/Estase"/>
</dbReference>
<dbReference type="Proteomes" id="UP000092993">
    <property type="component" value="Unassembled WGS sequence"/>
</dbReference>
<name>A0A1C7MT04_GRIFR</name>
<dbReference type="AlphaFoldDB" id="A0A1C7MT04"/>
<evidence type="ECO:0000256" key="2">
    <source>
        <dbReference type="ARBA" id="ARBA00023002"/>
    </source>
</evidence>
<protein>
    <submittedName>
        <fullName evidence="5">3beta-hydroxysteroid-dehydrogenase/decarboxylase isoform 2</fullName>
    </submittedName>
</protein>
<dbReference type="Gene3D" id="3.40.50.720">
    <property type="entry name" value="NAD(P)-binding Rossmann-like Domain"/>
    <property type="match status" value="1"/>
</dbReference>
<keyword evidence="3" id="KW-0812">Transmembrane</keyword>
<keyword evidence="3" id="KW-1133">Transmembrane helix</keyword>
<evidence type="ECO:0000313" key="6">
    <source>
        <dbReference type="Proteomes" id="UP000092993"/>
    </source>
</evidence>
<feature type="domain" description="3-beta hydroxysteroid dehydrogenase/isomerase" evidence="4">
    <location>
        <begin position="76"/>
        <end position="358"/>
    </location>
</feature>
<keyword evidence="2" id="KW-0560">Oxidoreductase</keyword>
<accession>A0A1C7MT04</accession>